<dbReference type="Pfam" id="PF08240">
    <property type="entry name" value="ADH_N"/>
    <property type="match status" value="1"/>
</dbReference>
<evidence type="ECO:0000313" key="3">
    <source>
        <dbReference type="EMBL" id="AFM23707.1"/>
    </source>
</evidence>
<dbReference type="STRING" id="706587.Desti_0989"/>
<dbReference type="PANTHER" id="PTHR43401">
    <property type="entry name" value="L-THREONINE 3-DEHYDROGENASE"/>
    <property type="match status" value="1"/>
</dbReference>
<evidence type="ECO:0000259" key="2">
    <source>
        <dbReference type="Pfam" id="PF08240"/>
    </source>
</evidence>
<dbReference type="AlphaFoldDB" id="I4C2B6"/>
<accession>I4C2B6</accession>
<dbReference type="Gene3D" id="3.90.180.10">
    <property type="entry name" value="Medium-chain alcohol dehydrogenases, catalytic domain"/>
    <property type="match status" value="1"/>
</dbReference>
<dbReference type="eggNOG" id="COG1063">
    <property type="taxonomic scope" value="Bacteria"/>
</dbReference>
<dbReference type="Proteomes" id="UP000006055">
    <property type="component" value="Chromosome"/>
</dbReference>
<organism evidence="3 4">
    <name type="scientific">Desulfomonile tiedjei (strain ATCC 49306 / DSM 6799 / DCB-1)</name>
    <dbReference type="NCBI Taxonomy" id="706587"/>
    <lineage>
        <taxon>Bacteria</taxon>
        <taxon>Pseudomonadati</taxon>
        <taxon>Thermodesulfobacteriota</taxon>
        <taxon>Desulfomonilia</taxon>
        <taxon>Desulfomonilales</taxon>
        <taxon>Desulfomonilaceae</taxon>
        <taxon>Desulfomonile</taxon>
    </lineage>
</organism>
<dbReference type="InterPro" id="IPR036291">
    <property type="entry name" value="NAD(P)-bd_dom_sf"/>
</dbReference>
<evidence type="ECO:0000256" key="1">
    <source>
        <dbReference type="ARBA" id="ARBA00023002"/>
    </source>
</evidence>
<dbReference type="PANTHER" id="PTHR43401:SF2">
    <property type="entry name" value="L-THREONINE 3-DEHYDROGENASE"/>
    <property type="match status" value="1"/>
</dbReference>
<evidence type="ECO:0000313" key="4">
    <source>
        <dbReference type="Proteomes" id="UP000006055"/>
    </source>
</evidence>
<proteinExistence type="predicted"/>
<keyword evidence="4" id="KW-1185">Reference proteome</keyword>
<dbReference type="SUPFAM" id="SSF50129">
    <property type="entry name" value="GroES-like"/>
    <property type="match status" value="1"/>
</dbReference>
<dbReference type="EMBL" id="CP003360">
    <property type="protein sequence ID" value="AFM23707.1"/>
    <property type="molecule type" value="Genomic_DNA"/>
</dbReference>
<dbReference type="SUPFAM" id="SSF51735">
    <property type="entry name" value="NAD(P)-binding Rossmann-fold domains"/>
    <property type="match status" value="1"/>
</dbReference>
<dbReference type="InterPro" id="IPR050129">
    <property type="entry name" value="Zn_alcohol_dh"/>
</dbReference>
<name>I4C2B6_DESTA</name>
<dbReference type="InterPro" id="IPR013154">
    <property type="entry name" value="ADH-like_N"/>
</dbReference>
<dbReference type="InterPro" id="IPR011032">
    <property type="entry name" value="GroES-like_sf"/>
</dbReference>
<sequence length="322" mass="34969">MKALRLHQVGELRLDEVTLPEPSPEETVVRVRYCALCRTDAKMWQKGQRDLVLPRVLGHEVSGIDLTSGREVVVWPGATCGSCSFCIQGSENLCPDIHIMGFNRDGGLAQAMVVPKESLIPVPAGVSLRLACLAEPLACCLNALHQIQTRPGDRILVFGAGPVGLLMGLAARSFSARAFVVEKEPARLEQSQVYLDRLGIPAGTQPSAKGFDAAINVCAATDTLFSGLRSTRAGGSFCLFSGLPHEDTITSDVVNEIHYRQLRVTGAYGCTRAQFHEALDIIRQHDRDIELLVEGEITLEEVTGHLPRIADGQALKILVRIE</sequence>
<feature type="domain" description="Alcohol dehydrogenase-like N-terminal" evidence="2">
    <location>
        <begin position="24"/>
        <end position="123"/>
    </location>
</feature>
<keyword evidence="1" id="KW-0560">Oxidoreductase</keyword>
<gene>
    <name evidence="3" type="ordered locus">Desti_0989</name>
</gene>
<dbReference type="RefSeq" id="WP_014808861.1">
    <property type="nucleotide sequence ID" value="NC_018025.1"/>
</dbReference>
<dbReference type="KEGG" id="dti:Desti_0989"/>
<dbReference type="GO" id="GO:0016491">
    <property type="term" value="F:oxidoreductase activity"/>
    <property type="evidence" value="ECO:0007669"/>
    <property type="project" value="UniProtKB-KW"/>
</dbReference>
<reference evidence="4" key="1">
    <citation type="submission" date="2012-06" db="EMBL/GenBank/DDBJ databases">
        <title>Complete sequence of chromosome of Desulfomonile tiedjei DSM 6799.</title>
        <authorList>
            <person name="Lucas S."/>
            <person name="Copeland A."/>
            <person name="Lapidus A."/>
            <person name="Glavina del Rio T."/>
            <person name="Dalin E."/>
            <person name="Tice H."/>
            <person name="Bruce D."/>
            <person name="Goodwin L."/>
            <person name="Pitluck S."/>
            <person name="Peters L."/>
            <person name="Ovchinnikova G."/>
            <person name="Zeytun A."/>
            <person name="Lu M."/>
            <person name="Kyrpides N."/>
            <person name="Mavromatis K."/>
            <person name="Ivanova N."/>
            <person name="Brettin T."/>
            <person name="Detter J.C."/>
            <person name="Han C."/>
            <person name="Larimer F."/>
            <person name="Land M."/>
            <person name="Hauser L."/>
            <person name="Markowitz V."/>
            <person name="Cheng J.-F."/>
            <person name="Hugenholtz P."/>
            <person name="Woyke T."/>
            <person name="Wu D."/>
            <person name="Spring S."/>
            <person name="Schroeder M."/>
            <person name="Brambilla E."/>
            <person name="Klenk H.-P."/>
            <person name="Eisen J.A."/>
        </authorList>
    </citation>
    <scope>NUCLEOTIDE SEQUENCE [LARGE SCALE GENOMIC DNA]</scope>
    <source>
        <strain evidence="4">ATCC 49306 / DSM 6799 / DCB-1</strain>
    </source>
</reference>
<protein>
    <submittedName>
        <fullName evidence="3">Zn-dependent alcohol dehydrogenase</fullName>
    </submittedName>
</protein>
<dbReference type="Gene3D" id="3.40.50.720">
    <property type="entry name" value="NAD(P)-binding Rossmann-like Domain"/>
    <property type="match status" value="1"/>
</dbReference>
<dbReference type="OrthoDB" id="9781491at2"/>
<dbReference type="HOGENOM" id="CLU_026673_11_0_7"/>